<feature type="compositionally biased region" description="Low complexity" evidence="6">
    <location>
        <begin position="17"/>
        <end position="26"/>
    </location>
</feature>
<keyword evidence="9" id="KW-1185">Reference proteome</keyword>
<protein>
    <recommendedName>
        <fullName evidence="10">Transmembrane protein 200A</fullName>
    </recommendedName>
</protein>
<evidence type="ECO:0000313" key="9">
    <source>
        <dbReference type="Proteomes" id="UP000494165"/>
    </source>
</evidence>
<feature type="compositionally biased region" description="Polar residues" evidence="6">
    <location>
        <begin position="235"/>
        <end position="246"/>
    </location>
</feature>
<keyword evidence="3 7" id="KW-0812">Transmembrane</keyword>
<gene>
    <name evidence="8" type="ORF">CLODIP_2_CD04596</name>
</gene>
<feature type="region of interest" description="Disordered" evidence="6">
    <location>
        <begin position="386"/>
        <end position="410"/>
    </location>
</feature>
<accession>A0A8S1CT41</accession>
<dbReference type="InterPro" id="IPR018787">
    <property type="entry name" value="DUF2371_TMEM200"/>
</dbReference>
<feature type="compositionally biased region" description="Polar residues" evidence="6">
    <location>
        <begin position="475"/>
        <end position="493"/>
    </location>
</feature>
<dbReference type="AlphaFoldDB" id="A0A8S1CT41"/>
<dbReference type="GO" id="GO:0016020">
    <property type="term" value="C:membrane"/>
    <property type="evidence" value="ECO:0007669"/>
    <property type="project" value="UniProtKB-SubCell"/>
</dbReference>
<comment type="similarity">
    <text evidence="2">Belongs to the TMEM200 family.</text>
</comment>
<proteinExistence type="inferred from homology"/>
<name>A0A8S1CT41_9INSE</name>
<feature type="region of interest" description="Disordered" evidence="6">
    <location>
        <begin position="425"/>
        <end position="545"/>
    </location>
</feature>
<organism evidence="8 9">
    <name type="scientific">Cloeon dipterum</name>
    <dbReference type="NCBI Taxonomy" id="197152"/>
    <lineage>
        <taxon>Eukaryota</taxon>
        <taxon>Metazoa</taxon>
        <taxon>Ecdysozoa</taxon>
        <taxon>Arthropoda</taxon>
        <taxon>Hexapoda</taxon>
        <taxon>Insecta</taxon>
        <taxon>Pterygota</taxon>
        <taxon>Palaeoptera</taxon>
        <taxon>Ephemeroptera</taxon>
        <taxon>Pisciforma</taxon>
        <taxon>Baetidae</taxon>
        <taxon>Cloeon</taxon>
    </lineage>
</organism>
<feature type="region of interest" description="Disordered" evidence="6">
    <location>
        <begin position="225"/>
        <end position="251"/>
    </location>
</feature>
<evidence type="ECO:0000256" key="1">
    <source>
        <dbReference type="ARBA" id="ARBA00004141"/>
    </source>
</evidence>
<feature type="compositionally biased region" description="Polar residues" evidence="6">
    <location>
        <begin position="530"/>
        <end position="545"/>
    </location>
</feature>
<dbReference type="Pfam" id="PF10177">
    <property type="entry name" value="DUF2371"/>
    <property type="match status" value="1"/>
</dbReference>
<sequence>MHQAAAVAVKKGRGRPQQQQQQQQQQRPHEFRGDWNVQVVKGKVTSKCLWNACKALSLGILLMVLGASMAILGYYADTLSVNQEIRGNTTIKVKNESRGFHLNNFSYAGPIVMGVGGFIVVAACVMTFEARDSAAKVVPAKFKPKTSPTHRYRGDDGSGRRSTSCQTRWDNLGVFRAVAQGATTLGLATPLASALPSPAVSMHRRELKQSFINFSKTFQSSIDSAGYQTDEARPKSSTTPSNNAGRRNSLAKCPSAPNIAALAENGSPLLAALPLLAKPVPPALIGAGHAVAARASTAAARRQSSSIKRGCPLLSPHPLQRQALSVDYTNSNYSPLMFQQRQPPPLIADSPKGSVERATSEASMAMDLHLPDDCQVTLKVRDQSRAMPPRLHQRSETARRHQLTRQKQVDIESSVNDIQIQVPEVKVRRHHSSKRDGSKRHHRHRVKRSNTCANPQDTSTRHLQGEAAPAVCISLTPSPERSQTSCGLQVQVENSSNPPSSNQSFELSTMGSDLEAGPSCSYAAPVVEESSPSVAETTINIEESQ</sequence>
<feature type="region of interest" description="Disordered" evidence="6">
    <location>
        <begin position="145"/>
        <end position="164"/>
    </location>
</feature>
<evidence type="ECO:0008006" key="10">
    <source>
        <dbReference type="Google" id="ProtNLM"/>
    </source>
</evidence>
<evidence type="ECO:0000256" key="3">
    <source>
        <dbReference type="ARBA" id="ARBA00022692"/>
    </source>
</evidence>
<dbReference type="Proteomes" id="UP000494165">
    <property type="component" value="Unassembled WGS sequence"/>
</dbReference>
<evidence type="ECO:0000256" key="5">
    <source>
        <dbReference type="ARBA" id="ARBA00023136"/>
    </source>
</evidence>
<dbReference type="OrthoDB" id="9994280at2759"/>
<feature type="transmembrane region" description="Helical" evidence="7">
    <location>
        <begin position="107"/>
        <end position="128"/>
    </location>
</feature>
<evidence type="ECO:0000313" key="8">
    <source>
        <dbReference type="EMBL" id="CAB3373756.1"/>
    </source>
</evidence>
<keyword evidence="4 7" id="KW-1133">Transmembrane helix</keyword>
<feature type="region of interest" description="Disordered" evidence="6">
    <location>
        <begin position="1"/>
        <end position="30"/>
    </location>
</feature>
<dbReference type="PANTHER" id="PTHR31815:SF1">
    <property type="entry name" value="TRANSMEMBRANE PROTEIN 200C"/>
    <property type="match status" value="1"/>
</dbReference>
<keyword evidence="5 7" id="KW-0472">Membrane</keyword>
<dbReference type="EMBL" id="CADEPI010000089">
    <property type="protein sequence ID" value="CAB3373756.1"/>
    <property type="molecule type" value="Genomic_DNA"/>
</dbReference>
<evidence type="ECO:0000256" key="6">
    <source>
        <dbReference type="SAM" id="MobiDB-lite"/>
    </source>
</evidence>
<comment type="subcellular location">
    <subcellularLocation>
        <location evidence="1">Membrane</location>
        <topology evidence="1">Multi-pass membrane protein</topology>
    </subcellularLocation>
</comment>
<evidence type="ECO:0000256" key="2">
    <source>
        <dbReference type="ARBA" id="ARBA00005308"/>
    </source>
</evidence>
<reference evidence="8 9" key="1">
    <citation type="submission" date="2020-04" db="EMBL/GenBank/DDBJ databases">
        <authorList>
            <person name="Alioto T."/>
            <person name="Alioto T."/>
            <person name="Gomez Garrido J."/>
        </authorList>
    </citation>
    <scope>NUCLEOTIDE SEQUENCE [LARGE SCALE GENOMIC DNA]</scope>
</reference>
<feature type="transmembrane region" description="Helical" evidence="7">
    <location>
        <begin position="55"/>
        <end position="76"/>
    </location>
</feature>
<dbReference type="PANTHER" id="PTHR31815">
    <property type="entry name" value="AGAP005329-PA"/>
    <property type="match status" value="1"/>
</dbReference>
<evidence type="ECO:0000256" key="7">
    <source>
        <dbReference type="SAM" id="Phobius"/>
    </source>
</evidence>
<comment type="caution">
    <text evidence="8">The sequence shown here is derived from an EMBL/GenBank/DDBJ whole genome shotgun (WGS) entry which is preliminary data.</text>
</comment>
<feature type="compositionally biased region" description="Polar residues" evidence="6">
    <location>
        <begin position="449"/>
        <end position="458"/>
    </location>
</feature>
<evidence type="ECO:0000256" key="4">
    <source>
        <dbReference type="ARBA" id="ARBA00022989"/>
    </source>
</evidence>
<feature type="compositionally biased region" description="Basic residues" evidence="6">
    <location>
        <begin position="427"/>
        <end position="448"/>
    </location>
</feature>
<feature type="compositionally biased region" description="Low complexity" evidence="6">
    <location>
        <begin position="494"/>
        <end position="504"/>
    </location>
</feature>